<organism evidence="9 12">
    <name type="scientific">Malaciobacter marinus</name>
    <dbReference type="NCBI Taxonomy" id="505249"/>
    <lineage>
        <taxon>Bacteria</taxon>
        <taxon>Pseudomonadati</taxon>
        <taxon>Campylobacterota</taxon>
        <taxon>Epsilonproteobacteria</taxon>
        <taxon>Campylobacterales</taxon>
        <taxon>Arcobacteraceae</taxon>
        <taxon>Malaciobacter</taxon>
    </lineage>
</organism>
<dbReference type="PANTHER" id="PTHR47320:SF1">
    <property type="entry name" value="BIFUNCTIONAL URIDYLYLTRANSFERASE_URIDYLYL-REMOVING ENZYME"/>
    <property type="match status" value="1"/>
</dbReference>
<evidence type="ECO:0000256" key="5">
    <source>
        <dbReference type="ARBA" id="ARBA00022842"/>
    </source>
</evidence>
<feature type="domain" description="ACT" evidence="8">
    <location>
        <begin position="784"/>
        <end position="850"/>
    </location>
</feature>
<dbReference type="EC" id="2.7.7.59" evidence="7"/>
<reference evidence="9 12" key="3">
    <citation type="submission" date="2018-08" db="EMBL/GenBank/DDBJ databases">
        <title>Complete genome of the Arcobacter marinus type strain JCM 15502.</title>
        <authorList>
            <person name="Miller W.G."/>
            <person name="Yee E."/>
            <person name="Huynh S."/>
            <person name="Parker C.T."/>
        </authorList>
    </citation>
    <scope>NUCLEOTIDE SEQUENCE [LARGE SCALE GENOMIC DNA]</scope>
    <source>
        <strain evidence="9 12">JCM 15502</strain>
    </source>
</reference>
<comment type="caution">
    <text evidence="7">Lacks conserved residue(s) required for the propagation of feature annotation.</text>
</comment>
<dbReference type="RefSeq" id="WP_099311265.1">
    <property type="nucleotide sequence ID" value="NZ_CP032101.1"/>
</dbReference>
<dbReference type="GO" id="GO:0006808">
    <property type="term" value="P:regulation of nitrogen utilization"/>
    <property type="evidence" value="ECO:0007669"/>
    <property type="project" value="UniProtKB-UniRule"/>
</dbReference>
<dbReference type="CDD" id="cd04873">
    <property type="entry name" value="ACT_UUR-ACR-like"/>
    <property type="match status" value="1"/>
</dbReference>
<dbReference type="InterPro" id="IPR010043">
    <property type="entry name" value="UTase/UR"/>
</dbReference>
<dbReference type="Proteomes" id="UP000264693">
    <property type="component" value="Chromosome"/>
</dbReference>
<comment type="domain">
    <text evidence="7">Has four distinct domains: an N-terminal nucleotidyltransferase (NT) domain responsible for UTase activity, a central HD domain that encodes UR activity, and two C-terminal ACT domains that seem to have a role in glutamine sensing.</text>
</comment>
<feature type="region of interest" description="Uridylyltransferase" evidence="7">
    <location>
        <begin position="1"/>
        <end position="347"/>
    </location>
</feature>
<dbReference type="Pfam" id="PF01966">
    <property type="entry name" value="HD"/>
    <property type="match status" value="1"/>
</dbReference>
<evidence type="ECO:0000256" key="4">
    <source>
        <dbReference type="ARBA" id="ARBA00022801"/>
    </source>
</evidence>
<dbReference type="CDD" id="cd00077">
    <property type="entry name" value="HDc"/>
    <property type="match status" value="1"/>
</dbReference>
<keyword evidence="2 7" id="KW-0548">Nucleotidyltransferase</keyword>
<keyword evidence="3" id="KW-0677">Repeat</keyword>
<evidence type="ECO:0000313" key="10">
    <source>
        <dbReference type="EMBL" id="PHO15157.1"/>
    </source>
</evidence>
<dbReference type="AlphaFoldDB" id="A0A347TNS1"/>
<gene>
    <name evidence="7 9" type="primary">glnD</name>
    <name evidence="9" type="ORF">AMRN_2548</name>
    <name evidence="10" type="ORF">CPH92_08275</name>
</gene>
<dbReference type="InterPro" id="IPR013546">
    <property type="entry name" value="PII_UdlTrfase/GS_AdlTrfase"/>
</dbReference>
<reference evidence="10" key="2">
    <citation type="submission" date="2017-09" db="EMBL/GenBank/DDBJ databases">
        <authorList>
            <person name="Perez-Cataluna A."/>
            <person name="Figueras M.J."/>
            <person name="Salas-Masso N."/>
        </authorList>
    </citation>
    <scope>NUCLEOTIDE SEQUENCE</scope>
    <source>
        <strain evidence="10">CECT 7727</strain>
    </source>
</reference>
<comment type="catalytic activity">
    <reaction evidence="7">
        <text>[protein-PII]-uridylyl-L-tyrosine + H2O = [protein-PII]-L-tyrosine + UMP + H(+)</text>
        <dbReference type="Rhea" id="RHEA:48600"/>
        <dbReference type="Rhea" id="RHEA-COMP:12147"/>
        <dbReference type="Rhea" id="RHEA-COMP:12148"/>
        <dbReference type="ChEBI" id="CHEBI:15377"/>
        <dbReference type="ChEBI" id="CHEBI:15378"/>
        <dbReference type="ChEBI" id="CHEBI:46858"/>
        <dbReference type="ChEBI" id="CHEBI:57865"/>
        <dbReference type="ChEBI" id="CHEBI:90602"/>
    </reaction>
</comment>
<name>A0A347TNS1_9BACT</name>
<evidence type="ECO:0000313" key="11">
    <source>
        <dbReference type="Proteomes" id="UP000224740"/>
    </source>
</evidence>
<dbReference type="GO" id="GO:0008081">
    <property type="term" value="F:phosphoric diester hydrolase activity"/>
    <property type="evidence" value="ECO:0007669"/>
    <property type="project" value="UniProtKB-UniRule"/>
</dbReference>
<dbReference type="InterPro" id="IPR003607">
    <property type="entry name" value="HD/PDEase_dom"/>
</dbReference>
<dbReference type="Proteomes" id="UP000224740">
    <property type="component" value="Unassembled WGS sequence"/>
</dbReference>
<comment type="similarity">
    <text evidence="7">Belongs to the GlnD family.</text>
</comment>
<keyword evidence="4 7" id="KW-0378">Hydrolase</keyword>
<dbReference type="SUPFAM" id="SSF81301">
    <property type="entry name" value="Nucleotidyltransferase"/>
    <property type="match status" value="1"/>
</dbReference>
<sequence>MINEFNLNKVNLKVEELISNNASDFEISKVFKNHIKEYKKSIDIVLDTTGGKDFFVKNTKHTDKFLTSLYKYILRKHFGSYQPMSTAIPITLVALGSYGREQLCIYSDIDLMILYEDIKGYNLKEIMEDFITLAWDCGLKLGSRVHELNEIEDAVKEDITIKTSIIESRVICGSKYLWFAYENTLNNIRKTDIEDFVIEKLEEHKQRLLKYPLKMEPNIKDGYGGLRESNMISWMSYILYGTQNTKDLIGKEITEEEHKIYRSSLEYIFQVRNALHNISKRKLDVVNFDVLPELSSKLGFINKPRYTKERQCMSKLLYSLHNIHFFSTVMVKKFARVLLKQNTELKLLKSTRLKKNLYLFEGKVYTSFHRKPISLNLFLKELISLPKEVKSFDRSYIYYASKIKVPTKQTNELKKNIKTLLLKTSLYPIIKLLYNSNLFKAIIPITKKIINQPQFDGYHQHPVDIHSIKTLKKIENIEDTFIKEIYDSLTPSEKSVTKLAALLHDVGKGRTGDHHIAGEKLSKNFMLSLDFDSKQVQMGSQLVRYHNKMSAYAKNEDIYSERIILAFTGIVKSRQMLKMLYIVTYADISAVGKNVFNSSTASLLKELYFQSLPAFENLELLKESSRRVAKINTIKNLKRYKELSNLMKRKIKYISSNQIFLRLKAEDILDIAIKAKDVNSYIYKITNNQQLVIRIIRKIPLNLGFLLGKLEFLNIFSMNIFKLYDEKKAFEITFSEKVDQGDIELVKQIIESSFDMSKITKTRKPVIKKNEVIANCNHSPYLASLQVKTKDQKGLFAYIAKIFDDFNIEIESAKLASTKNYTRDLILIEKNGTFCGKQDEIINLICSNED</sequence>
<dbReference type="PANTHER" id="PTHR47320">
    <property type="entry name" value="BIFUNCTIONAL URIDYLYLTRANSFERASE/URIDYLYL-REMOVING ENZYME"/>
    <property type="match status" value="1"/>
</dbReference>
<dbReference type="EC" id="3.1.4.-" evidence="7"/>
<dbReference type="Pfam" id="PF08335">
    <property type="entry name" value="GlnD_UR_UTase"/>
    <property type="match status" value="1"/>
</dbReference>
<evidence type="ECO:0000256" key="3">
    <source>
        <dbReference type="ARBA" id="ARBA00022737"/>
    </source>
</evidence>
<dbReference type="EMBL" id="CP032101">
    <property type="protein sequence ID" value="AXX88249.1"/>
    <property type="molecule type" value="Genomic_DNA"/>
</dbReference>
<evidence type="ECO:0000256" key="1">
    <source>
        <dbReference type="ARBA" id="ARBA00022679"/>
    </source>
</evidence>
<dbReference type="PROSITE" id="PS51671">
    <property type="entry name" value="ACT"/>
    <property type="match status" value="1"/>
</dbReference>
<evidence type="ECO:0000313" key="12">
    <source>
        <dbReference type="Proteomes" id="UP000264693"/>
    </source>
</evidence>
<evidence type="ECO:0000259" key="8">
    <source>
        <dbReference type="PROSITE" id="PS51671"/>
    </source>
</evidence>
<keyword evidence="5 7" id="KW-0460">Magnesium</keyword>
<dbReference type="Gene3D" id="1.10.3090.10">
    <property type="entry name" value="cca-adding enzyme, domain 2"/>
    <property type="match status" value="1"/>
</dbReference>
<evidence type="ECO:0000313" key="9">
    <source>
        <dbReference type="EMBL" id="AXX88249.1"/>
    </source>
</evidence>
<accession>A0A347TNS1</accession>
<dbReference type="PIRSF" id="PIRSF006288">
    <property type="entry name" value="PII_uridyltransf"/>
    <property type="match status" value="1"/>
</dbReference>
<keyword evidence="11" id="KW-1185">Reference proteome</keyword>
<dbReference type="KEGG" id="amar:AMRN_2548"/>
<dbReference type="HAMAP" id="MF_00277">
    <property type="entry name" value="PII_uridylyl_transf"/>
    <property type="match status" value="1"/>
</dbReference>
<protein>
    <recommendedName>
        <fullName evidence="7">Bifunctional uridylyltransferase/uridylyl-removing enzyme</fullName>
        <shortName evidence="7">UTase/UR</shortName>
    </recommendedName>
    <alternativeName>
        <fullName evidence="7">Bifunctional [protein-PII] modification enzyme</fullName>
    </alternativeName>
    <alternativeName>
        <fullName evidence="7">Bifunctional nitrogen sensor protein</fullName>
    </alternativeName>
    <domain>
        <recommendedName>
            <fullName evidence="7">[Protein-PII] uridylyltransferase</fullName>
            <shortName evidence="7">PII uridylyltransferase</shortName>
            <shortName evidence="7">UTase</shortName>
            <ecNumber evidence="7">2.7.7.59</ecNumber>
        </recommendedName>
    </domain>
    <domain>
        <recommendedName>
            <fullName evidence="7">[Protein-PII]-UMP uridylyl-removing enzyme</fullName>
            <shortName evidence="7">UR</shortName>
            <ecNumber evidence="7">3.1.4.-</ecNumber>
        </recommendedName>
    </domain>
</protein>
<comment type="activity regulation">
    <text evidence="7">Uridylyltransferase (UTase) activity is inhibited by glutamine, while glutamine activates uridylyl-removing (UR) activity.</text>
</comment>
<dbReference type="InterPro" id="IPR043519">
    <property type="entry name" value="NT_sf"/>
</dbReference>
<evidence type="ECO:0000256" key="7">
    <source>
        <dbReference type="HAMAP-Rule" id="MF_00277"/>
    </source>
</evidence>
<dbReference type="InterPro" id="IPR002912">
    <property type="entry name" value="ACT_dom"/>
</dbReference>
<reference evidence="11" key="1">
    <citation type="submission" date="2017-09" db="EMBL/GenBank/DDBJ databases">
        <title>Arcobacter canalis sp. nov., a new species isolated from a water canal contaminated with urban sewage.</title>
        <authorList>
            <person name="Perez-Cataluna A."/>
            <person name="Salas-Masso N."/>
            <person name="Figueras M.J."/>
        </authorList>
    </citation>
    <scope>NUCLEOTIDE SEQUENCE [LARGE SCALE GENOMIC DNA]</scope>
    <source>
        <strain evidence="11">CECT 7727</strain>
    </source>
</reference>
<keyword evidence="1 7" id="KW-0808">Transferase</keyword>
<dbReference type="EMBL" id="NXAO01000035">
    <property type="protein sequence ID" value="PHO15157.1"/>
    <property type="molecule type" value="Genomic_DNA"/>
</dbReference>
<comment type="cofactor">
    <cofactor evidence="7">
        <name>Mg(2+)</name>
        <dbReference type="ChEBI" id="CHEBI:18420"/>
    </cofactor>
</comment>
<evidence type="ECO:0000256" key="2">
    <source>
        <dbReference type="ARBA" id="ARBA00022695"/>
    </source>
</evidence>
<comment type="function">
    <text evidence="7">Modifies, by uridylylation and deuridylylation, the PII regulatory proteins (GlnB and homologs), in response to the nitrogen status of the cell that GlnD senses through the glutamine level. Under low glutamine levels, catalyzes the conversion of the PII proteins and UTP to PII-UMP and PPi, while under higher glutamine levels, GlnD hydrolyzes PII-UMP to PII and UMP (deuridylylation). Thus, controls uridylylation state and activity of the PII proteins, and plays an important role in the regulation of nitrogen metabolism.</text>
</comment>
<dbReference type="SMART" id="SM00471">
    <property type="entry name" value="HDc"/>
    <property type="match status" value="1"/>
</dbReference>
<comment type="catalytic activity">
    <reaction evidence="7">
        <text>[protein-PII]-L-tyrosine + UTP = [protein-PII]-uridylyl-L-tyrosine + diphosphate</text>
        <dbReference type="Rhea" id="RHEA:13673"/>
        <dbReference type="Rhea" id="RHEA-COMP:12147"/>
        <dbReference type="Rhea" id="RHEA-COMP:12148"/>
        <dbReference type="ChEBI" id="CHEBI:33019"/>
        <dbReference type="ChEBI" id="CHEBI:46398"/>
        <dbReference type="ChEBI" id="CHEBI:46858"/>
        <dbReference type="ChEBI" id="CHEBI:90602"/>
        <dbReference type="EC" id="2.7.7.59"/>
    </reaction>
</comment>
<dbReference type="InterPro" id="IPR006674">
    <property type="entry name" value="HD_domain"/>
</dbReference>
<dbReference type="GO" id="GO:0008773">
    <property type="term" value="F:[protein-PII] uridylyltransferase activity"/>
    <property type="evidence" value="ECO:0007669"/>
    <property type="project" value="UniProtKB-UniRule"/>
</dbReference>
<dbReference type="CDD" id="cd05401">
    <property type="entry name" value="NT_GlnE_GlnD_like"/>
    <property type="match status" value="1"/>
</dbReference>
<dbReference type="SUPFAM" id="SSF109604">
    <property type="entry name" value="HD-domain/PDEase-like"/>
    <property type="match status" value="1"/>
</dbReference>
<proteinExistence type="inferred from homology"/>
<keyword evidence="6 7" id="KW-0511">Multifunctional enzyme</keyword>
<evidence type="ECO:0000256" key="6">
    <source>
        <dbReference type="ARBA" id="ARBA00023268"/>
    </source>
</evidence>